<name>A0ABV7WKT4_9MICO</name>
<evidence type="ECO:0000256" key="1">
    <source>
        <dbReference type="SAM" id="MobiDB-lite"/>
    </source>
</evidence>
<evidence type="ECO:0000313" key="2">
    <source>
        <dbReference type="EMBL" id="MFC3689206.1"/>
    </source>
</evidence>
<dbReference type="Proteomes" id="UP001595685">
    <property type="component" value="Unassembled WGS sequence"/>
</dbReference>
<reference evidence="3" key="1">
    <citation type="journal article" date="2019" name="Int. J. Syst. Evol. Microbiol.">
        <title>The Global Catalogue of Microorganisms (GCM) 10K type strain sequencing project: providing services to taxonomists for standard genome sequencing and annotation.</title>
        <authorList>
            <consortium name="The Broad Institute Genomics Platform"/>
            <consortium name="The Broad Institute Genome Sequencing Center for Infectious Disease"/>
            <person name="Wu L."/>
            <person name="Ma J."/>
        </authorList>
    </citation>
    <scope>NUCLEOTIDE SEQUENCE [LARGE SCALE GENOMIC DNA]</scope>
    <source>
        <strain evidence="3">NCAIM B.02333</strain>
    </source>
</reference>
<protein>
    <submittedName>
        <fullName evidence="2">Uncharacterized protein</fullName>
    </submittedName>
</protein>
<feature type="region of interest" description="Disordered" evidence="1">
    <location>
        <begin position="99"/>
        <end position="169"/>
    </location>
</feature>
<feature type="compositionally biased region" description="Basic and acidic residues" evidence="1">
    <location>
        <begin position="131"/>
        <end position="147"/>
    </location>
</feature>
<organism evidence="2 3">
    <name type="scientific">Aquipuribacter hungaricus</name>
    <dbReference type="NCBI Taxonomy" id="545624"/>
    <lineage>
        <taxon>Bacteria</taxon>
        <taxon>Bacillati</taxon>
        <taxon>Actinomycetota</taxon>
        <taxon>Actinomycetes</taxon>
        <taxon>Micrococcales</taxon>
        <taxon>Intrasporangiaceae</taxon>
        <taxon>Aquipuribacter</taxon>
    </lineage>
</organism>
<gene>
    <name evidence="2" type="ORF">ACFOLH_12725</name>
</gene>
<dbReference type="RefSeq" id="WP_340288412.1">
    <property type="nucleotide sequence ID" value="NZ_JBBEOI010000002.1"/>
</dbReference>
<feature type="compositionally biased region" description="Basic and acidic residues" evidence="1">
    <location>
        <begin position="101"/>
        <end position="119"/>
    </location>
</feature>
<evidence type="ECO:0000313" key="3">
    <source>
        <dbReference type="Proteomes" id="UP001595685"/>
    </source>
</evidence>
<accession>A0ABV7WKT4</accession>
<proteinExistence type="predicted"/>
<feature type="compositionally biased region" description="Acidic residues" evidence="1">
    <location>
        <begin position="149"/>
        <end position="169"/>
    </location>
</feature>
<sequence>MGMRDRLTGLALRRVHVLVVEVPGWWSTRVEAQQQLSARGWREASSPADADVLLVCGLAGDQLDAAVQRVWEQLPGPRARCLAESPTDVEDALQRAAAALADRDAQQHDARDRDLDPGRPDGGPEDQEEDTGSHQDMAGESRDRADMADMTDGDMDHDDMDHDDMDEDSHDMAGMDHGDMDHGDMEMAPAGIPLAGGGEDRDGLEMDVLQVPLGPVLPCWPAGLVLHCSLQGDVVVAADVEVLTAGTTAPDADLSRRAVAARLCDQAGQVLELSGWGAAARRSARVRDALLGGVDATACAAALRRLRGLVEGSRLLRWSLRDLGPAGGDVHGRLLQLLRSAGDLLQDAPDPVRGPAGWTGTDPQELPRLVTGLDLAAVRLVVASCAPDTARLVTAGVEGG</sequence>
<comment type="caution">
    <text evidence="2">The sequence shown here is derived from an EMBL/GenBank/DDBJ whole genome shotgun (WGS) entry which is preliminary data.</text>
</comment>
<keyword evidence="3" id="KW-1185">Reference proteome</keyword>
<dbReference type="EMBL" id="JBHRWW010000008">
    <property type="protein sequence ID" value="MFC3689206.1"/>
    <property type="molecule type" value="Genomic_DNA"/>
</dbReference>
<dbReference type="SUPFAM" id="SSF56770">
    <property type="entry name" value="HydA/Nqo6-like"/>
    <property type="match status" value="1"/>
</dbReference>